<dbReference type="STRING" id="92487.SAMN02745130_03605"/>
<gene>
    <name evidence="1" type="ORF">SAMN02745130_03605</name>
</gene>
<name>A0A1T4XWS0_9GAMM</name>
<dbReference type="OrthoDB" id="6309115at2"/>
<protein>
    <recommendedName>
        <fullName evidence="3">TIR domain-containing protein</fullName>
    </recommendedName>
</protein>
<proteinExistence type="predicted"/>
<evidence type="ECO:0000313" key="2">
    <source>
        <dbReference type="Proteomes" id="UP000190460"/>
    </source>
</evidence>
<keyword evidence="2" id="KW-1185">Reference proteome</keyword>
<dbReference type="EMBL" id="FUYB01000025">
    <property type="protein sequence ID" value="SKA93954.1"/>
    <property type="molecule type" value="Genomic_DNA"/>
</dbReference>
<organism evidence="1 2">
    <name type="scientific">Thiothrix eikelboomii</name>
    <dbReference type="NCBI Taxonomy" id="92487"/>
    <lineage>
        <taxon>Bacteria</taxon>
        <taxon>Pseudomonadati</taxon>
        <taxon>Pseudomonadota</taxon>
        <taxon>Gammaproteobacteria</taxon>
        <taxon>Thiotrichales</taxon>
        <taxon>Thiotrichaceae</taxon>
        <taxon>Thiothrix</taxon>
    </lineage>
</organism>
<accession>A0A1T4XWS0</accession>
<evidence type="ECO:0008006" key="3">
    <source>
        <dbReference type="Google" id="ProtNLM"/>
    </source>
</evidence>
<dbReference type="RefSeq" id="WP_078924049.1">
    <property type="nucleotide sequence ID" value="NZ_FUYB01000025.1"/>
</dbReference>
<reference evidence="1 2" key="1">
    <citation type="submission" date="2017-02" db="EMBL/GenBank/DDBJ databases">
        <authorList>
            <person name="Peterson S.W."/>
        </authorList>
    </citation>
    <scope>NUCLEOTIDE SEQUENCE [LARGE SCALE GENOMIC DNA]</scope>
    <source>
        <strain evidence="1 2">ATCC 49788</strain>
    </source>
</reference>
<dbReference type="Proteomes" id="UP000190460">
    <property type="component" value="Unassembled WGS sequence"/>
</dbReference>
<sequence length="68" mass="7888">MSETKVFVSYSWRVERETGIVAELEQHCSSRRLHLLRDNNEIKHGELIQQFMDKLTGGEQVITVDADL</sequence>
<evidence type="ECO:0000313" key="1">
    <source>
        <dbReference type="EMBL" id="SKA93954.1"/>
    </source>
</evidence>
<dbReference type="AlphaFoldDB" id="A0A1T4XWS0"/>